<accession>A0A6B9XUT9</accession>
<organism evidence="1">
    <name type="scientific">Picea sitchensis</name>
    <name type="common">Sitka spruce</name>
    <name type="synonym">Pinus sitchensis</name>
    <dbReference type="NCBI Taxonomy" id="3332"/>
    <lineage>
        <taxon>Eukaryota</taxon>
        <taxon>Viridiplantae</taxon>
        <taxon>Streptophyta</taxon>
        <taxon>Embryophyta</taxon>
        <taxon>Tracheophyta</taxon>
        <taxon>Spermatophyta</taxon>
        <taxon>Pinopsida</taxon>
        <taxon>Pinidae</taxon>
        <taxon>Conifers I</taxon>
        <taxon>Pinales</taxon>
        <taxon>Pinaceae</taxon>
        <taxon>Picea</taxon>
    </lineage>
</organism>
<sequence>MGPPPTVVPLTSPWVDPHSVCTVSSLVSHSQQENESHTYGVDSIRNARIPSTVSDNTPGSSIHIFHSYEDILEAITTLDYLWDDMHHCSYLLLQDAFAPSTYSYQYTVEAKDFIPHGHVDWFQNPIPALGVFEKANMANISPTIKVDISVTPGVVENRLLGYTCSLLKVSAYKALFKEFCDIFA</sequence>
<proteinExistence type="predicted"/>
<keyword evidence="1" id="KW-0496">Mitochondrion</keyword>
<evidence type="ECO:0000313" key="1">
    <source>
        <dbReference type="EMBL" id="QHR89756.1"/>
    </source>
</evidence>
<protein>
    <submittedName>
        <fullName evidence="1">Uncharacterized protein</fullName>
    </submittedName>
</protein>
<dbReference type="AlphaFoldDB" id="A0A6B9XUT9"/>
<dbReference type="EMBL" id="MK697699">
    <property type="protein sequence ID" value="QHR89756.1"/>
    <property type="molecule type" value="Genomic_DNA"/>
</dbReference>
<geneLocation type="mitochondrion" evidence="1"/>
<gene>
    <name evidence="1" type="primary">orf03801</name>
    <name evidence="1" type="ORF">Q903MT_gene3778</name>
</gene>
<name>A0A6B9XUT9_PICSI</name>
<reference evidence="1" key="1">
    <citation type="submission" date="2019-03" db="EMBL/GenBank/DDBJ databases">
        <title>Largest Complete Mitochondrial Genome of a Gymnosperm, Sitka Spruce (Picea sitchensis), Indicates Complex Physical Structure.</title>
        <authorList>
            <person name="Jackman S.D."/>
            <person name="Coombe L."/>
            <person name="Warren R."/>
            <person name="Kirk H."/>
            <person name="Trinh E."/>
            <person name="McLeod T."/>
            <person name="Pleasance S."/>
            <person name="Pandoh P."/>
            <person name="Zhao Y."/>
            <person name="Coope R."/>
            <person name="Bousquet J."/>
            <person name="Bohlmann J.C."/>
            <person name="Jones S.J.M."/>
            <person name="Birol I."/>
        </authorList>
    </citation>
    <scope>NUCLEOTIDE SEQUENCE</scope>
    <source>
        <strain evidence="1">Q903</strain>
    </source>
</reference>